<protein>
    <submittedName>
        <fullName evidence="2">Uncharacterized protein</fullName>
    </submittedName>
</protein>
<name>A0A2N5TZX1_9BASI</name>
<feature type="compositionally biased region" description="Polar residues" evidence="1">
    <location>
        <begin position="101"/>
        <end position="119"/>
    </location>
</feature>
<reference evidence="2 3" key="1">
    <citation type="submission" date="2017-11" db="EMBL/GenBank/DDBJ databases">
        <title>De novo assembly and phasing of dikaryotic genomes from two isolates of Puccinia coronata f. sp. avenae, the causal agent of oat crown rust.</title>
        <authorList>
            <person name="Miller M.E."/>
            <person name="Zhang Y."/>
            <person name="Omidvar V."/>
            <person name="Sperschneider J."/>
            <person name="Schwessinger B."/>
            <person name="Raley C."/>
            <person name="Palmer J.M."/>
            <person name="Garnica D."/>
            <person name="Upadhyaya N."/>
            <person name="Rathjen J."/>
            <person name="Taylor J.M."/>
            <person name="Park R.F."/>
            <person name="Dodds P.N."/>
            <person name="Hirsch C.D."/>
            <person name="Kianian S.F."/>
            <person name="Figueroa M."/>
        </authorList>
    </citation>
    <scope>NUCLEOTIDE SEQUENCE [LARGE SCALE GENOMIC DNA]</scope>
    <source>
        <strain evidence="2">12SD80</strain>
    </source>
</reference>
<accession>A0A2N5TZX1</accession>
<proteinExistence type="predicted"/>
<evidence type="ECO:0000313" key="2">
    <source>
        <dbReference type="EMBL" id="PLW31049.1"/>
    </source>
</evidence>
<feature type="region of interest" description="Disordered" evidence="1">
    <location>
        <begin position="86"/>
        <end position="119"/>
    </location>
</feature>
<organism evidence="2 3">
    <name type="scientific">Puccinia coronata f. sp. avenae</name>
    <dbReference type="NCBI Taxonomy" id="200324"/>
    <lineage>
        <taxon>Eukaryota</taxon>
        <taxon>Fungi</taxon>
        <taxon>Dikarya</taxon>
        <taxon>Basidiomycota</taxon>
        <taxon>Pucciniomycotina</taxon>
        <taxon>Pucciniomycetes</taxon>
        <taxon>Pucciniales</taxon>
        <taxon>Pucciniaceae</taxon>
        <taxon>Puccinia</taxon>
    </lineage>
</organism>
<sequence>MTAKVDCLIHNKTGTRLNLCSNHIQCVCHKVALILNASLKELDLGTQGLTQSKQSTLGYVPKLLPIAKESEETADLNESNVFEYNEKGPLDDQSEAEANSDNEINCNRPSTPPSATNPQNPIAGILKKVNFVIQRITLSSSKRLEFEVWKKKLDYEGPNLIAGYGICWNVKWQSWDLKQLNDILGELYFITMRMEGDHSLACVLLSEYQYIIEFLKKRMQAPNYRNFAPMMRKMISKAKGYLDEALKCDAVILATVFNPAF</sequence>
<comment type="caution">
    <text evidence="2">The sequence shown here is derived from an EMBL/GenBank/DDBJ whole genome shotgun (WGS) entry which is preliminary data.</text>
</comment>
<gene>
    <name evidence="2" type="ORF">PCASD_16061</name>
</gene>
<evidence type="ECO:0000313" key="3">
    <source>
        <dbReference type="Proteomes" id="UP000235392"/>
    </source>
</evidence>
<evidence type="ECO:0000256" key="1">
    <source>
        <dbReference type="SAM" id="MobiDB-lite"/>
    </source>
</evidence>
<dbReference type="Proteomes" id="UP000235392">
    <property type="component" value="Unassembled WGS sequence"/>
</dbReference>
<dbReference type="AlphaFoldDB" id="A0A2N5TZX1"/>
<dbReference type="EMBL" id="PGCI01000279">
    <property type="protein sequence ID" value="PLW31049.1"/>
    <property type="molecule type" value="Genomic_DNA"/>
</dbReference>